<proteinExistence type="predicted"/>
<gene>
    <name evidence="2" type="ORF">E2C01_096809</name>
</gene>
<protein>
    <submittedName>
        <fullName evidence="2">Uncharacterized protein</fullName>
    </submittedName>
</protein>
<dbReference type="EMBL" id="VSRR010126479">
    <property type="protein sequence ID" value="MPD01289.1"/>
    <property type="molecule type" value="Genomic_DNA"/>
</dbReference>
<organism evidence="2 3">
    <name type="scientific">Portunus trituberculatus</name>
    <name type="common">Swimming crab</name>
    <name type="synonym">Neptunus trituberculatus</name>
    <dbReference type="NCBI Taxonomy" id="210409"/>
    <lineage>
        <taxon>Eukaryota</taxon>
        <taxon>Metazoa</taxon>
        <taxon>Ecdysozoa</taxon>
        <taxon>Arthropoda</taxon>
        <taxon>Crustacea</taxon>
        <taxon>Multicrustacea</taxon>
        <taxon>Malacostraca</taxon>
        <taxon>Eumalacostraca</taxon>
        <taxon>Eucarida</taxon>
        <taxon>Decapoda</taxon>
        <taxon>Pleocyemata</taxon>
        <taxon>Brachyura</taxon>
        <taxon>Eubrachyura</taxon>
        <taxon>Portunoidea</taxon>
        <taxon>Portunidae</taxon>
        <taxon>Portuninae</taxon>
        <taxon>Portunus</taxon>
    </lineage>
</organism>
<dbReference type="AlphaFoldDB" id="A0A5B7K892"/>
<feature type="region of interest" description="Disordered" evidence="1">
    <location>
        <begin position="29"/>
        <end position="62"/>
    </location>
</feature>
<evidence type="ECO:0000256" key="1">
    <source>
        <dbReference type="SAM" id="MobiDB-lite"/>
    </source>
</evidence>
<name>A0A5B7K892_PORTR</name>
<comment type="caution">
    <text evidence="2">The sequence shown here is derived from an EMBL/GenBank/DDBJ whole genome shotgun (WGS) entry which is preliminary data.</text>
</comment>
<evidence type="ECO:0000313" key="3">
    <source>
        <dbReference type="Proteomes" id="UP000324222"/>
    </source>
</evidence>
<accession>A0A5B7K892</accession>
<reference evidence="2 3" key="1">
    <citation type="submission" date="2019-05" db="EMBL/GenBank/DDBJ databases">
        <title>Another draft genome of Portunus trituberculatus and its Hox gene families provides insights of decapod evolution.</title>
        <authorList>
            <person name="Jeong J.-H."/>
            <person name="Song I."/>
            <person name="Kim S."/>
            <person name="Choi T."/>
            <person name="Kim D."/>
            <person name="Ryu S."/>
            <person name="Kim W."/>
        </authorList>
    </citation>
    <scope>NUCLEOTIDE SEQUENCE [LARGE SCALE GENOMIC DNA]</scope>
    <source>
        <tissue evidence="2">Muscle</tissue>
    </source>
</reference>
<keyword evidence="3" id="KW-1185">Reference proteome</keyword>
<sequence length="62" mass="6945">MHQEHVSCQVYTYNPLITKVTPQEVFATRRSARNKEGLPSAYPPASNTHSKHNCMSLDLTSA</sequence>
<evidence type="ECO:0000313" key="2">
    <source>
        <dbReference type="EMBL" id="MPD01289.1"/>
    </source>
</evidence>
<dbReference type="Proteomes" id="UP000324222">
    <property type="component" value="Unassembled WGS sequence"/>
</dbReference>